<dbReference type="InterPro" id="IPR036388">
    <property type="entry name" value="WH-like_DNA-bd_sf"/>
</dbReference>
<evidence type="ECO:0000259" key="4">
    <source>
        <dbReference type="PROSITE" id="PS50949"/>
    </source>
</evidence>
<comment type="caution">
    <text evidence="5">The sequence shown here is derived from an EMBL/GenBank/DDBJ whole genome shotgun (WGS) entry which is preliminary data.</text>
</comment>
<dbReference type="RefSeq" id="WP_390199934.1">
    <property type="nucleotide sequence ID" value="NZ_JBHSDV010000004.1"/>
</dbReference>
<protein>
    <submittedName>
        <fullName evidence="5">GntR family transcriptional regulator</fullName>
    </submittedName>
</protein>
<dbReference type="InterPro" id="IPR036390">
    <property type="entry name" value="WH_DNA-bd_sf"/>
</dbReference>
<accession>A0ABV8W085</accession>
<dbReference type="Pfam" id="PF00392">
    <property type="entry name" value="GntR"/>
    <property type="match status" value="1"/>
</dbReference>
<evidence type="ECO:0000256" key="3">
    <source>
        <dbReference type="ARBA" id="ARBA00023163"/>
    </source>
</evidence>
<dbReference type="Proteomes" id="UP001595880">
    <property type="component" value="Unassembled WGS sequence"/>
</dbReference>
<dbReference type="SMART" id="SM00345">
    <property type="entry name" value="HTH_GNTR"/>
    <property type="match status" value="1"/>
</dbReference>
<evidence type="ECO:0000313" key="6">
    <source>
        <dbReference type="Proteomes" id="UP001595880"/>
    </source>
</evidence>
<evidence type="ECO:0000256" key="1">
    <source>
        <dbReference type="ARBA" id="ARBA00023015"/>
    </source>
</evidence>
<dbReference type="CDD" id="cd07377">
    <property type="entry name" value="WHTH_GntR"/>
    <property type="match status" value="1"/>
</dbReference>
<feature type="domain" description="HTH gntR-type" evidence="4">
    <location>
        <begin position="9"/>
        <end position="77"/>
    </location>
</feature>
<dbReference type="PANTHER" id="PTHR38445:SF10">
    <property type="entry name" value="GNTR-FAMILY TRANSCRIPTIONAL REGULATOR"/>
    <property type="match status" value="1"/>
</dbReference>
<dbReference type="EMBL" id="JBHSDV010000004">
    <property type="protein sequence ID" value="MFC4388705.1"/>
    <property type="molecule type" value="Genomic_DNA"/>
</dbReference>
<keyword evidence="1" id="KW-0805">Transcription regulation</keyword>
<dbReference type="PANTHER" id="PTHR38445">
    <property type="entry name" value="HTH-TYPE TRANSCRIPTIONAL REPRESSOR YTRA"/>
    <property type="match status" value="1"/>
</dbReference>
<gene>
    <name evidence="5" type="ORF">ACFOZ1_12970</name>
</gene>
<evidence type="ECO:0000313" key="5">
    <source>
        <dbReference type="EMBL" id="MFC4388705.1"/>
    </source>
</evidence>
<keyword evidence="3" id="KW-0804">Transcription</keyword>
<keyword evidence="6" id="KW-1185">Reference proteome</keyword>
<organism evidence="5 6">
    <name type="scientific">Gracilibacillus marinus</name>
    <dbReference type="NCBI Taxonomy" id="630535"/>
    <lineage>
        <taxon>Bacteria</taxon>
        <taxon>Bacillati</taxon>
        <taxon>Bacillota</taxon>
        <taxon>Bacilli</taxon>
        <taxon>Bacillales</taxon>
        <taxon>Bacillaceae</taxon>
        <taxon>Gracilibacillus</taxon>
    </lineage>
</organism>
<name>A0ABV8W085_9BACI</name>
<dbReference type="InterPro" id="IPR000524">
    <property type="entry name" value="Tscrpt_reg_HTH_GntR"/>
</dbReference>
<sequence length="122" mass="14105">MSDRLKDDQPIFQQIAELIETNIIDGDLHANDKVPSTNEFAKHFQINPATAAKGINLLVSQEIIYKKRGVGMFVTEQAKEIILQKRKSHFYEQYMRPLLEEADRIQVHKDQLITWIKEGGKV</sequence>
<dbReference type="SUPFAM" id="SSF46785">
    <property type="entry name" value="Winged helix' DNA-binding domain"/>
    <property type="match status" value="1"/>
</dbReference>
<reference evidence="6" key="1">
    <citation type="journal article" date="2019" name="Int. J. Syst. Evol. Microbiol.">
        <title>The Global Catalogue of Microorganisms (GCM) 10K type strain sequencing project: providing services to taxonomists for standard genome sequencing and annotation.</title>
        <authorList>
            <consortium name="The Broad Institute Genomics Platform"/>
            <consortium name="The Broad Institute Genome Sequencing Center for Infectious Disease"/>
            <person name="Wu L."/>
            <person name="Ma J."/>
        </authorList>
    </citation>
    <scope>NUCLEOTIDE SEQUENCE [LARGE SCALE GENOMIC DNA]</scope>
    <source>
        <strain evidence="6">KACC 14058</strain>
    </source>
</reference>
<evidence type="ECO:0000256" key="2">
    <source>
        <dbReference type="ARBA" id="ARBA00023125"/>
    </source>
</evidence>
<proteinExistence type="predicted"/>
<dbReference type="Gene3D" id="1.10.10.10">
    <property type="entry name" value="Winged helix-like DNA-binding domain superfamily/Winged helix DNA-binding domain"/>
    <property type="match status" value="1"/>
</dbReference>
<dbReference type="PROSITE" id="PS50949">
    <property type="entry name" value="HTH_GNTR"/>
    <property type="match status" value="1"/>
</dbReference>
<keyword evidence="2" id="KW-0238">DNA-binding</keyword>